<dbReference type="GO" id="GO:0005524">
    <property type="term" value="F:ATP binding"/>
    <property type="evidence" value="ECO:0007669"/>
    <property type="project" value="InterPro"/>
</dbReference>
<dbReference type="PANTHER" id="PTHR48014:SF7">
    <property type="entry name" value="SERINE_THREONINE-PROTEIN KINASE BLUS1"/>
    <property type="match status" value="1"/>
</dbReference>
<accession>A0A9P1ECT3</accession>
<protein>
    <recommendedName>
        <fullName evidence="2">Protein kinase domain-containing protein</fullName>
    </recommendedName>
</protein>
<dbReference type="EMBL" id="CAMAPE010000035">
    <property type="protein sequence ID" value="CAH9096936.1"/>
    <property type="molecule type" value="Genomic_DNA"/>
</dbReference>
<dbReference type="Proteomes" id="UP001152484">
    <property type="component" value="Unassembled WGS sequence"/>
</dbReference>
<comment type="caution">
    <text evidence="3">The sequence shown here is derived from an EMBL/GenBank/DDBJ whole genome shotgun (WGS) entry which is preliminary data.</text>
</comment>
<keyword evidence="4" id="KW-1185">Reference proteome</keyword>
<dbReference type="GO" id="GO:0004672">
    <property type="term" value="F:protein kinase activity"/>
    <property type="evidence" value="ECO:0007669"/>
    <property type="project" value="InterPro"/>
</dbReference>
<proteinExistence type="inferred from homology"/>
<dbReference type="GO" id="GO:0043539">
    <property type="term" value="F:protein serine/threonine kinase activator activity"/>
    <property type="evidence" value="ECO:0007669"/>
    <property type="project" value="InterPro"/>
</dbReference>
<evidence type="ECO:0000313" key="4">
    <source>
        <dbReference type="Proteomes" id="UP001152484"/>
    </source>
</evidence>
<dbReference type="SMART" id="SM00220">
    <property type="entry name" value="S_TKc"/>
    <property type="match status" value="1"/>
</dbReference>
<dbReference type="SUPFAM" id="SSF56112">
    <property type="entry name" value="Protein kinase-like (PK-like)"/>
    <property type="match status" value="1"/>
</dbReference>
<dbReference type="InterPro" id="IPR047173">
    <property type="entry name" value="STRAD_A/B-like"/>
</dbReference>
<sequence length="466" mass="51245">MWRVLQNKDPPSSSKARPNDLTVNLESKRTFISQGISLPGSFGNVLQRHEIHENIEKTSSQRDVDADDNVFRVFKCYGEITLPTRRPGTLDASIGSYVAMHRIGRDGGGIVVYKAIRIYVSVTERRSSRSGFVWVGNSFVALKVVEDNPEIVSHVKAEIGRTEDAGGDYNRHPNSLCVLAHFKDPQSHKYCVAIGQFPDLGSLRTIMFNRFPGGLPEDLILSALRSVLNALKILHKKRRAVHGDINSGHVYLCGNPSLHTCSICLGFAAALFEDDAAAAAACNGSTFLPWASMSHWAAPPEVYTHGRPHTQKTDVWFVGITALELAYGGLNVPSREAFDAIINHVRVHRSLPTSTASPCLLLNEAAEPAVRKRRNNAAKKLMAKLLRPFRSSSPNAGDRSGGRLAQFSEPFTDMVIQCLAGDPKKRPPVHKLLSHPFFLRSAHRNDGDHFYDAVTNTTPISSLAIS</sequence>
<dbReference type="OrthoDB" id="248923at2759"/>
<name>A0A9P1ECT3_CUSEU</name>
<comment type="similarity">
    <text evidence="1">Belongs to the protein kinase superfamily. STE Ser/Thr protein kinase family. STE20 subfamily.</text>
</comment>
<evidence type="ECO:0000259" key="2">
    <source>
        <dbReference type="PROSITE" id="PS50011"/>
    </source>
</evidence>
<organism evidence="3 4">
    <name type="scientific">Cuscuta europaea</name>
    <name type="common">European dodder</name>
    <dbReference type="NCBI Taxonomy" id="41803"/>
    <lineage>
        <taxon>Eukaryota</taxon>
        <taxon>Viridiplantae</taxon>
        <taxon>Streptophyta</taxon>
        <taxon>Embryophyta</taxon>
        <taxon>Tracheophyta</taxon>
        <taxon>Spermatophyta</taxon>
        <taxon>Magnoliopsida</taxon>
        <taxon>eudicotyledons</taxon>
        <taxon>Gunneridae</taxon>
        <taxon>Pentapetalae</taxon>
        <taxon>asterids</taxon>
        <taxon>lamiids</taxon>
        <taxon>Solanales</taxon>
        <taxon>Convolvulaceae</taxon>
        <taxon>Cuscuteae</taxon>
        <taxon>Cuscuta</taxon>
        <taxon>Cuscuta subgen. Cuscuta</taxon>
    </lineage>
</organism>
<dbReference type="AlphaFoldDB" id="A0A9P1ECT3"/>
<dbReference type="Gene3D" id="1.10.510.10">
    <property type="entry name" value="Transferase(Phosphotransferase) domain 1"/>
    <property type="match status" value="1"/>
</dbReference>
<dbReference type="PANTHER" id="PTHR48014">
    <property type="entry name" value="SERINE/THREONINE-PROTEIN KINASE FRAY2"/>
    <property type="match status" value="1"/>
</dbReference>
<feature type="domain" description="Protein kinase" evidence="2">
    <location>
        <begin position="97"/>
        <end position="438"/>
    </location>
</feature>
<evidence type="ECO:0000256" key="1">
    <source>
        <dbReference type="ARBA" id="ARBA00008874"/>
    </source>
</evidence>
<dbReference type="InterPro" id="IPR011009">
    <property type="entry name" value="Kinase-like_dom_sf"/>
</dbReference>
<dbReference type="InterPro" id="IPR000719">
    <property type="entry name" value="Prot_kinase_dom"/>
</dbReference>
<dbReference type="Pfam" id="PF00069">
    <property type="entry name" value="Pkinase"/>
    <property type="match status" value="1"/>
</dbReference>
<evidence type="ECO:0000313" key="3">
    <source>
        <dbReference type="EMBL" id="CAH9096936.1"/>
    </source>
</evidence>
<dbReference type="PROSITE" id="PS50011">
    <property type="entry name" value="PROTEIN_KINASE_DOM"/>
    <property type="match status" value="1"/>
</dbReference>
<reference evidence="3" key="1">
    <citation type="submission" date="2022-07" db="EMBL/GenBank/DDBJ databases">
        <authorList>
            <person name="Macas J."/>
            <person name="Novak P."/>
            <person name="Neumann P."/>
        </authorList>
    </citation>
    <scope>NUCLEOTIDE SEQUENCE</scope>
</reference>
<gene>
    <name evidence="3" type="ORF">CEURO_LOCUS13626</name>
</gene>